<protein>
    <submittedName>
        <fullName evidence="4">Uncharacterized protein</fullName>
    </submittedName>
</protein>
<organism evidence="4">
    <name type="scientific">uncultured Caudovirales phage</name>
    <dbReference type="NCBI Taxonomy" id="2100421"/>
    <lineage>
        <taxon>Viruses</taxon>
        <taxon>Duplodnaviria</taxon>
        <taxon>Heunggongvirae</taxon>
        <taxon>Uroviricota</taxon>
        <taxon>Caudoviricetes</taxon>
        <taxon>Peduoviridae</taxon>
        <taxon>Maltschvirus</taxon>
        <taxon>Maltschvirus maltsch</taxon>
    </lineage>
</organism>
<dbReference type="EMBL" id="LR797099">
    <property type="protein sequence ID" value="CAB4186614.1"/>
    <property type="molecule type" value="Genomic_DNA"/>
</dbReference>
<dbReference type="EMBL" id="LR796758">
    <property type="protein sequence ID" value="CAB4164070.1"/>
    <property type="molecule type" value="Genomic_DNA"/>
</dbReference>
<gene>
    <name evidence="3" type="ORF">UFOVP1146_6</name>
    <name evidence="4" type="ORF">UFOVP1638_139</name>
    <name evidence="1" type="ORF">UFOVP812_339</name>
    <name evidence="2" type="ORF">UFOVP818_226</name>
</gene>
<evidence type="ECO:0000313" key="3">
    <source>
        <dbReference type="EMBL" id="CAB4186614.1"/>
    </source>
</evidence>
<name>A0A6J5T2P7_9CAUD</name>
<accession>A0A6J5T2P7</accession>
<dbReference type="EMBL" id="LR797502">
    <property type="protein sequence ID" value="CAB4221064.1"/>
    <property type="molecule type" value="Genomic_DNA"/>
</dbReference>
<evidence type="ECO:0000313" key="1">
    <source>
        <dbReference type="EMBL" id="CAB4164070.1"/>
    </source>
</evidence>
<evidence type="ECO:0000313" key="2">
    <source>
        <dbReference type="EMBL" id="CAB4165690.1"/>
    </source>
</evidence>
<proteinExistence type="predicted"/>
<dbReference type="EMBL" id="LR796776">
    <property type="protein sequence ID" value="CAB4165690.1"/>
    <property type="molecule type" value="Genomic_DNA"/>
</dbReference>
<sequence length="553" mass="60056">MRNILNIINTLAEGQDLELTESTGGLARRWIEVQSGKEIPFINSKTKEEYHMVGLYILPEDPMLAYEDAPDGSATGPELLNQAIQDTIDGIIPPIGTPAIEFGAANSRAAIIVVMQDLSGEQHVFVKKSKAKRGSGPNALFWQTTDFARDTGLWAQTAQMKKAAIPIEPTDFVQAGVVYSVNQIVPTVKMGMDQNPTLPATLKAGVPALLTNVITDNSTPVPGMAEYQPVVEIKLSEIAAPLALVTGNFMKGHYDKVTDELLGPMGTSWQKASGISFPAKAEKLIDAVVHFGNEKIDVSVKDSKGGGRPSTATIVETINKFNFSPKFKKTYAKEIAALDILNNISAIDAPLDLAVNTYHVLDAADVAFLKTIYSKNVKTAKLTPNWKELLDNVTYSPDKTHPEYQLGFHLLAVVAKYVAAQLNEDPDKITNFFKEVLNKSSLVQVYAKTSRDSNGGLAYSQFTATWPPVFEGTIEVDADSYTARTRPSRKISFSFNTGKGKSIADVAQSSNKPAVDLTDYEAAPVDLKAADTVTVKKSTPAADKKKFGRARQR</sequence>
<evidence type="ECO:0000313" key="4">
    <source>
        <dbReference type="EMBL" id="CAB4221064.1"/>
    </source>
</evidence>
<reference evidence="4" key="1">
    <citation type="submission" date="2020-05" db="EMBL/GenBank/DDBJ databases">
        <authorList>
            <person name="Chiriac C."/>
            <person name="Salcher M."/>
            <person name="Ghai R."/>
            <person name="Kavagutti S V."/>
        </authorList>
    </citation>
    <scope>NUCLEOTIDE SEQUENCE</scope>
</reference>